<gene>
    <name evidence="3" type="ordered locus">MROS_0097</name>
</gene>
<evidence type="ECO:0000256" key="1">
    <source>
        <dbReference type="ARBA" id="ARBA00024322"/>
    </source>
</evidence>
<dbReference type="Proteomes" id="UP000009011">
    <property type="component" value="Chromosome"/>
</dbReference>
<proteinExistence type="predicted"/>
<evidence type="ECO:0000313" key="4">
    <source>
        <dbReference type="Proteomes" id="UP000009011"/>
    </source>
</evidence>
<dbReference type="KEGG" id="mro:MROS_0097"/>
<dbReference type="InterPro" id="IPR004992">
    <property type="entry name" value="EutN_CcmL"/>
</dbReference>
<dbReference type="EMBL" id="CP003557">
    <property type="protein sequence ID" value="AFN73341.1"/>
    <property type="molecule type" value="Genomic_DNA"/>
</dbReference>
<evidence type="ECO:0000256" key="2">
    <source>
        <dbReference type="ARBA" id="ARBA00024446"/>
    </source>
</evidence>
<protein>
    <submittedName>
        <fullName evidence="3">Ethanolamine utilization protein EutN/carboxysome structural protein Ccml</fullName>
    </submittedName>
</protein>
<sequence length="85" mass="8844">MGIVIGKTWASKKVKELEGCHLYVVQPVSSESNPVGNPLVVADPKNIAAEGDLVVYVTSTDATQAFDSGFAPVNASIVKLVDSVA</sequence>
<reference evidence="3 4" key="1">
    <citation type="journal article" date="2013" name="PLoS ONE">
        <title>Genomic analysis of Melioribacter roseus, facultatively anaerobic organotrophic bacterium representing a novel deep lineage within Bacteriodetes/Chlorobi group.</title>
        <authorList>
            <person name="Kadnikov V.V."/>
            <person name="Mardanov A.V."/>
            <person name="Podosokorskaya O.A."/>
            <person name="Gavrilov S.N."/>
            <person name="Kublanov I.V."/>
            <person name="Beletsky A.V."/>
            <person name="Bonch-Osmolovskaya E.A."/>
            <person name="Ravin N.V."/>
        </authorList>
    </citation>
    <scope>NUCLEOTIDE SEQUENCE [LARGE SCALE GENOMIC DNA]</scope>
    <source>
        <strain evidence="4">JCM 17771 / P3M-2</strain>
    </source>
</reference>
<dbReference type="Pfam" id="PF03319">
    <property type="entry name" value="EutN_CcmL"/>
    <property type="match status" value="1"/>
</dbReference>
<dbReference type="AlphaFoldDB" id="I7A034"/>
<name>I7A034_MELRP</name>
<dbReference type="eggNOG" id="COG4576">
    <property type="taxonomic scope" value="Bacteria"/>
</dbReference>
<comment type="subcellular location">
    <subcellularLocation>
        <location evidence="1">Bacterial microcompartment</location>
    </subcellularLocation>
</comment>
<dbReference type="Gene3D" id="2.40.50.220">
    <property type="entry name" value="EutN/Ccml"/>
    <property type="match status" value="1"/>
</dbReference>
<keyword evidence="4" id="KW-1185">Reference proteome</keyword>
<keyword evidence="2" id="KW-1283">Bacterial microcompartment</keyword>
<dbReference type="PANTHER" id="PTHR36539">
    <property type="entry name" value="ETHANOLAMINE UTILIZATION PROTEIN EUTN"/>
    <property type="match status" value="1"/>
</dbReference>
<dbReference type="STRING" id="1191523.MROS_0097"/>
<accession>I7A034</accession>
<dbReference type="PANTHER" id="PTHR36539:SF2">
    <property type="entry name" value="ETHANOLAMINE UTILIZATION PROTEIN"/>
    <property type="match status" value="1"/>
</dbReference>
<dbReference type="GO" id="GO:0031469">
    <property type="term" value="C:bacterial microcompartment"/>
    <property type="evidence" value="ECO:0007669"/>
    <property type="project" value="UniProtKB-SubCell"/>
</dbReference>
<dbReference type="HOGENOM" id="CLU_148498_2_2_10"/>
<dbReference type="InterPro" id="IPR036677">
    <property type="entry name" value="EutN_CcmL_sf"/>
</dbReference>
<dbReference type="SUPFAM" id="SSF159133">
    <property type="entry name" value="EutN/CcmL-like"/>
    <property type="match status" value="1"/>
</dbReference>
<dbReference type="PROSITE" id="PS51932">
    <property type="entry name" value="BMV"/>
    <property type="match status" value="1"/>
</dbReference>
<evidence type="ECO:0000313" key="3">
    <source>
        <dbReference type="EMBL" id="AFN73341.1"/>
    </source>
</evidence>
<organism evidence="3 4">
    <name type="scientific">Melioribacter roseus (strain DSM 23840 / JCM 17771 / VKM B-2668 / P3M-2)</name>
    <dbReference type="NCBI Taxonomy" id="1191523"/>
    <lineage>
        <taxon>Bacteria</taxon>
        <taxon>Pseudomonadati</taxon>
        <taxon>Ignavibacteriota</taxon>
        <taxon>Ignavibacteria</taxon>
        <taxon>Ignavibacteriales</taxon>
        <taxon>Melioribacteraceae</taxon>
        <taxon>Melioribacter</taxon>
    </lineage>
</organism>